<protein>
    <submittedName>
        <fullName evidence="4">Small ubiquitin-related modifier 1-like</fullName>
    </submittedName>
</protein>
<dbReference type="CDD" id="cd16116">
    <property type="entry name" value="Ubl_Smt3_like"/>
    <property type="match status" value="1"/>
</dbReference>
<dbReference type="InterPro" id="IPR029071">
    <property type="entry name" value="Ubiquitin-like_domsf"/>
</dbReference>
<dbReference type="InterPro" id="IPR022617">
    <property type="entry name" value="Rad60/SUMO-like_dom"/>
</dbReference>
<proteinExistence type="predicted"/>
<feature type="domain" description="Ubiquitin-like" evidence="2">
    <location>
        <begin position="18"/>
        <end position="95"/>
    </location>
</feature>
<reference evidence="4" key="1">
    <citation type="submission" date="2025-08" db="UniProtKB">
        <authorList>
            <consortium name="RefSeq"/>
        </authorList>
    </citation>
    <scope>IDENTIFICATION</scope>
    <source>
        <strain evidence="4">OHB3-1</strain>
    </source>
</reference>
<evidence type="ECO:0000256" key="1">
    <source>
        <dbReference type="SAM" id="MobiDB-lite"/>
    </source>
</evidence>
<evidence type="ECO:0000259" key="2">
    <source>
        <dbReference type="PROSITE" id="PS50053"/>
    </source>
</evidence>
<evidence type="ECO:0000313" key="4">
    <source>
        <dbReference type="RefSeq" id="XP_022148070.1"/>
    </source>
</evidence>
<keyword evidence="3" id="KW-1185">Reference proteome</keyword>
<dbReference type="InterPro" id="IPR000626">
    <property type="entry name" value="Ubiquitin-like_dom"/>
</dbReference>
<name>A0A6J1D1W9_MOMCH</name>
<dbReference type="Proteomes" id="UP000504603">
    <property type="component" value="Unplaced"/>
</dbReference>
<organism evidence="3 4">
    <name type="scientific">Momordica charantia</name>
    <name type="common">Bitter gourd</name>
    <name type="synonym">Balsam pear</name>
    <dbReference type="NCBI Taxonomy" id="3673"/>
    <lineage>
        <taxon>Eukaryota</taxon>
        <taxon>Viridiplantae</taxon>
        <taxon>Streptophyta</taxon>
        <taxon>Embryophyta</taxon>
        <taxon>Tracheophyta</taxon>
        <taxon>Spermatophyta</taxon>
        <taxon>Magnoliopsida</taxon>
        <taxon>eudicotyledons</taxon>
        <taxon>Gunneridae</taxon>
        <taxon>Pentapetalae</taxon>
        <taxon>rosids</taxon>
        <taxon>fabids</taxon>
        <taxon>Cucurbitales</taxon>
        <taxon>Cucurbitaceae</taxon>
        <taxon>Momordiceae</taxon>
        <taxon>Momordica</taxon>
    </lineage>
</organism>
<dbReference type="AlphaFoldDB" id="A0A6J1D1W9"/>
<dbReference type="PANTHER" id="PTHR10562">
    <property type="entry name" value="SMALL UBIQUITIN-RELATED MODIFIER"/>
    <property type="match status" value="1"/>
</dbReference>
<dbReference type="GeneID" id="111016840"/>
<accession>A0A6J1D1W9</accession>
<dbReference type="RefSeq" id="XP_022148070.1">
    <property type="nucleotide sequence ID" value="XM_022292378.1"/>
</dbReference>
<dbReference type="SUPFAM" id="SSF54236">
    <property type="entry name" value="Ubiquitin-like"/>
    <property type="match status" value="1"/>
</dbReference>
<gene>
    <name evidence="4" type="primary">LOC111016840</name>
</gene>
<feature type="region of interest" description="Disordered" evidence="1">
    <location>
        <begin position="1"/>
        <end position="23"/>
    </location>
</feature>
<dbReference type="KEGG" id="mcha:111016840"/>
<feature type="compositionally biased region" description="Basic and acidic residues" evidence="1">
    <location>
        <begin position="1"/>
        <end position="13"/>
    </location>
</feature>
<evidence type="ECO:0000313" key="3">
    <source>
        <dbReference type="Proteomes" id="UP000504603"/>
    </source>
</evidence>
<dbReference type="Pfam" id="PF11976">
    <property type="entry name" value="Rad60-SLD"/>
    <property type="match status" value="1"/>
</dbReference>
<dbReference type="Gene3D" id="3.10.20.90">
    <property type="entry name" value="Phosphatidylinositol 3-kinase Catalytic Subunit, Chain A, domain 1"/>
    <property type="match status" value="1"/>
</dbReference>
<sequence>MSKREESTRKPESEPDPEYVNIKVNGQDGSEVYFRVRKKTQLKKLMASYCQRQGQDQRIVAFLLDGHHITGNQTPEQLELKDGDEIDAMNHHGGGGGANCGFL</sequence>
<dbReference type="PROSITE" id="PS50053">
    <property type="entry name" value="UBIQUITIN_2"/>
    <property type="match status" value="1"/>
</dbReference>
<dbReference type="OrthoDB" id="442921at2759"/>